<dbReference type="PRINTS" id="PR00150">
    <property type="entry name" value="PEPCARBXLASE"/>
</dbReference>
<dbReference type="InterPro" id="IPR021135">
    <property type="entry name" value="PEP_COase"/>
</dbReference>
<dbReference type="PANTHER" id="PTHR30523:SF6">
    <property type="entry name" value="PHOSPHOENOLPYRUVATE CARBOXYLASE"/>
    <property type="match status" value="1"/>
</dbReference>
<dbReference type="InterPro" id="IPR015813">
    <property type="entry name" value="Pyrv/PenolPyrv_kinase-like_dom"/>
</dbReference>
<keyword evidence="4" id="KW-1185">Reference proteome</keyword>
<organism evidence="3 4">
    <name type="scientific">Mycovorax composti</name>
    <dbReference type="NCBI Taxonomy" id="2962693"/>
    <lineage>
        <taxon>Bacteria</taxon>
        <taxon>Pseudomonadati</taxon>
        <taxon>Bacteroidota</taxon>
        <taxon>Chitinophagia</taxon>
        <taxon>Chitinophagales</taxon>
        <taxon>Chitinophagaceae</taxon>
        <taxon>Mycovorax</taxon>
    </lineage>
</organism>
<dbReference type="SUPFAM" id="SSF51621">
    <property type="entry name" value="Phosphoenolpyruvate/pyruvate domain"/>
    <property type="match status" value="1"/>
</dbReference>
<evidence type="ECO:0000313" key="3">
    <source>
        <dbReference type="EMBL" id="WWC83428.1"/>
    </source>
</evidence>
<evidence type="ECO:0000313" key="4">
    <source>
        <dbReference type="Proteomes" id="UP001321305"/>
    </source>
</evidence>
<gene>
    <name evidence="3" type="primary">ppc</name>
    <name evidence="3" type="ORF">PIECOFPK_01140</name>
</gene>
<reference evidence="4" key="1">
    <citation type="submission" date="2024-01" db="EMBL/GenBank/DDBJ databases">
        <title>Mycovorax composti gen. nov. sp. nov., a member of the family Chitinophagaceae isolated from button mushroom compost.</title>
        <authorList>
            <person name="Thai M."/>
            <person name="Bell T.L."/>
            <person name="Kertesz M.A."/>
        </authorList>
    </citation>
    <scope>NUCLEOTIDE SEQUENCE [LARGE SCALE GENOMIC DNA]</scope>
    <source>
        <strain evidence="4">C216</strain>
    </source>
</reference>
<dbReference type="GO" id="GO:0008964">
    <property type="term" value="F:phosphoenolpyruvate carboxylase activity"/>
    <property type="evidence" value="ECO:0007669"/>
    <property type="project" value="UniProtKB-EC"/>
</dbReference>
<dbReference type="EMBL" id="CP144143">
    <property type="protein sequence ID" value="WWC83428.1"/>
    <property type="molecule type" value="Genomic_DNA"/>
</dbReference>
<protein>
    <recommendedName>
        <fullName evidence="2">Phosphoenolpyruvate carboxylase</fullName>
    </recommendedName>
</protein>
<proteinExistence type="predicted"/>
<dbReference type="Pfam" id="PF00311">
    <property type="entry name" value="PEPcase"/>
    <property type="match status" value="2"/>
</dbReference>
<name>A0ABZ2EIW8_9BACT</name>
<dbReference type="PANTHER" id="PTHR30523">
    <property type="entry name" value="PHOSPHOENOLPYRUVATE CARBOXYLASE"/>
    <property type="match status" value="1"/>
</dbReference>
<keyword evidence="3" id="KW-0456">Lyase</keyword>
<comment type="function">
    <text evidence="1">Forms oxaloacetate, a four-carbon dicarboxylic acid source for the tricarboxylic acid cycle.</text>
</comment>
<sequence length="878" mass="100061">MPANSWVLSTNFWKMDIAASKNLHHFKTEVGTRFQLYNSLFTSLPFHKMEKTGILLSLFSNNCEEGYEKSKSPIDIINEFFNKHTLITSEKERLDLLFRFTQYVERQVVLFDALEDAAYKHTHDLSGPGTLKQLIADALQYNKIEELKETLKTFCVRPVLTAHPTQFYPGSVLGIIHDLSRALMRNDSVEINTFLQQLGKTPFLKKKKPTPYGEAVSLIWYLENVFYTAAGRILDELKNHFPDVITDENPVLKMGFWPGGDRDGNPYVRNETTLKVAEALRGAIIKCYYLDVRRLKRRLTFHGVEEPIAELEEKLYQNLFIPGHIPNITVAEIKGKLKQIKKILEEEHNSLFVSLVQSLINKVDIFGLYFASLDIRQDSSIHGKIYKMAAGKSNGIIPENYPSLPDEEKIKVILNIKGKIDTSIFAEDEVVKDTAEIPLAVHSIQQVNGEQGCHRYIISHTTSALDVMEVYGLFKMQGFAEEDIHLDIVPLFETVEDLSNAANVMQQLYAIPAYRAHLKRRNNTQTIMLGFSDGTKDGGYLMANWSIYRAKEELTRITRNSGFEVIFFDGRGGPPSRGGGKTHKFYASMGKNISNREIQLTIQGQTISSNFGIIDSAQYNLEQLLNAGISSSLYIDRHPPFSGKEEELMQELSSYGFDAYKKLKEHPLLPSYLYTMSPLRFYSETNISSRPSKRGPSQTDISLSDLRAIPFAGAWSQLKQNVPGFFGVGTALKKMEYIGRFEEVKQLYNKSLYFKTLMDNCEMSMSKSYFPLTAYMAKDETYGEIWNMIYEEYQLTHDYLLKLSGKSTLMENYPIDKLSIYMRERIVLPLLTIQQYALSKLRELEASDSESAAELKEVYGKLVMRCSFGIINAGRNSA</sequence>
<dbReference type="Proteomes" id="UP001321305">
    <property type="component" value="Chromosome"/>
</dbReference>
<accession>A0ABZ2EIW8</accession>
<evidence type="ECO:0000256" key="2">
    <source>
        <dbReference type="ARBA" id="ARBA00022419"/>
    </source>
</evidence>
<evidence type="ECO:0000256" key="1">
    <source>
        <dbReference type="ARBA" id="ARBA00003670"/>
    </source>
</evidence>